<gene>
    <name evidence="1" type="ORF">METZ01_LOCUS27230</name>
</gene>
<accession>A0A381Q4U8</accession>
<evidence type="ECO:0008006" key="2">
    <source>
        <dbReference type="Google" id="ProtNLM"/>
    </source>
</evidence>
<dbReference type="AlphaFoldDB" id="A0A381Q4U8"/>
<protein>
    <recommendedName>
        <fullName evidence="2">CPXCG motif-containing cysteine-rich protein</fullName>
    </recommendedName>
</protein>
<reference evidence="1" key="1">
    <citation type="submission" date="2018-05" db="EMBL/GenBank/DDBJ databases">
        <authorList>
            <person name="Lanie J.A."/>
            <person name="Ng W.-L."/>
            <person name="Kazmierczak K.M."/>
            <person name="Andrzejewski T.M."/>
            <person name="Davidsen T.M."/>
            <person name="Wayne K.J."/>
            <person name="Tettelin H."/>
            <person name="Glass J.I."/>
            <person name="Rusch D."/>
            <person name="Podicherti R."/>
            <person name="Tsui H.-C.T."/>
            <person name="Winkler M.E."/>
        </authorList>
    </citation>
    <scope>NUCLEOTIDE SEQUENCE</scope>
</reference>
<sequence length="82" mass="8977">MDFDDLESLRTYDSDLDAELDDVVHVSCPYCGEAGELSVDPGGGALQEYVEDCEVCCQPWLVRVRFDGEGQASVIVATLDDE</sequence>
<name>A0A381Q4U8_9ZZZZ</name>
<dbReference type="InterPro" id="IPR025990">
    <property type="entry name" value="zinc_ribbon_bacterial"/>
</dbReference>
<evidence type="ECO:0000313" key="1">
    <source>
        <dbReference type="EMBL" id="SUZ74376.1"/>
    </source>
</evidence>
<dbReference type="Pfam" id="PF14255">
    <property type="entry name" value="Zn_ribbon_21"/>
    <property type="match status" value="1"/>
</dbReference>
<proteinExistence type="predicted"/>
<dbReference type="EMBL" id="UINC01001208">
    <property type="protein sequence ID" value="SUZ74376.1"/>
    <property type="molecule type" value="Genomic_DNA"/>
</dbReference>
<organism evidence="1">
    <name type="scientific">marine metagenome</name>
    <dbReference type="NCBI Taxonomy" id="408172"/>
    <lineage>
        <taxon>unclassified sequences</taxon>
        <taxon>metagenomes</taxon>
        <taxon>ecological metagenomes</taxon>
    </lineage>
</organism>